<feature type="compositionally biased region" description="Low complexity" evidence="3">
    <location>
        <begin position="1281"/>
        <end position="1295"/>
    </location>
</feature>
<dbReference type="GO" id="GO:0005814">
    <property type="term" value="C:centriole"/>
    <property type="evidence" value="ECO:0007669"/>
    <property type="project" value="TreeGrafter"/>
</dbReference>
<feature type="coiled-coil region" evidence="2">
    <location>
        <begin position="1139"/>
        <end position="1198"/>
    </location>
</feature>
<feature type="domain" description="Centromere protein J C-terminal" evidence="4">
    <location>
        <begin position="1369"/>
        <end position="1400"/>
    </location>
</feature>
<feature type="region of interest" description="Disordered" evidence="3">
    <location>
        <begin position="455"/>
        <end position="476"/>
    </location>
</feature>
<dbReference type="GO" id="GO:0061511">
    <property type="term" value="P:centriole elongation"/>
    <property type="evidence" value="ECO:0007669"/>
    <property type="project" value="TreeGrafter"/>
</dbReference>
<feature type="region of interest" description="Disordered" evidence="3">
    <location>
        <begin position="285"/>
        <end position="320"/>
    </location>
</feature>
<evidence type="ECO:0000256" key="1">
    <source>
        <dbReference type="ARBA" id="ARBA00005627"/>
    </source>
</evidence>
<evidence type="ECO:0000259" key="5">
    <source>
        <dbReference type="Pfam" id="PF25779"/>
    </source>
</evidence>
<dbReference type="GO" id="GO:0005813">
    <property type="term" value="C:centrosome"/>
    <property type="evidence" value="ECO:0007669"/>
    <property type="project" value="TreeGrafter"/>
</dbReference>
<comment type="caution">
    <text evidence="6">The sequence shown here is derived from an EMBL/GenBank/DDBJ whole genome shotgun (WGS) entry which is preliminary data.</text>
</comment>
<dbReference type="PANTHER" id="PTHR10331:SF6">
    <property type="entry name" value="SPINDLE ASSEMBLY ABNORMAL 4"/>
    <property type="match status" value="1"/>
</dbReference>
<gene>
    <name evidence="6" type="ORF">Bpfe_010118</name>
</gene>
<dbReference type="InterPro" id="IPR047002">
    <property type="entry name" value="Tcp10_C_sf"/>
</dbReference>
<evidence type="ECO:0000256" key="3">
    <source>
        <dbReference type="SAM" id="MobiDB-lite"/>
    </source>
</evidence>
<reference evidence="6" key="2">
    <citation type="submission" date="2023-04" db="EMBL/GenBank/DDBJ databases">
        <authorList>
            <person name="Bu L."/>
            <person name="Lu L."/>
            <person name="Laidemitt M.R."/>
            <person name="Zhang S.M."/>
            <person name="Mutuku M."/>
            <person name="Mkoji G."/>
            <person name="Steinauer M."/>
            <person name="Loker E.S."/>
        </authorList>
    </citation>
    <scope>NUCLEOTIDE SEQUENCE</scope>
    <source>
        <strain evidence="6">KasaAsao</strain>
        <tissue evidence="6">Whole Snail</tissue>
    </source>
</reference>
<dbReference type="InterPro" id="IPR026581">
    <property type="entry name" value="TCP10L/CENPJ"/>
</dbReference>
<feature type="region of interest" description="Disordered" evidence="3">
    <location>
        <begin position="706"/>
        <end position="727"/>
    </location>
</feature>
<evidence type="ECO:0000259" key="4">
    <source>
        <dbReference type="Pfam" id="PF07202"/>
    </source>
</evidence>
<dbReference type="GO" id="GO:0060271">
    <property type="term" value="P:cilium assembly"/>
    <property type="evidence" value="ECO:0007669"/>
    <property type="project" value="TreeGrafter"/>
</dbReference>
<feature type="coiled-coil region" evidence="2">
    <location>
        <begin position="1053"/>
        <end position="1115"/>
    </location>
</feature>
<feature type="region of interest" description="Disordered" evidence="3">
    <location>
        <begin position="923"/>
        <end position="985"/>
    </location>
</feature>
<protein>
    <submittedName>
        <fullName evidence="6">Centromere protein J</fullName>
    </submittedName>
</protein>
<dbReference type="InterPro" id="IPR009852">
    <property type="entry name" value="CENPJ_C_dom"/>
</dbReference>
<feature type="compositionally biased region" description="Low complexity" evidence="3">
    <location>
        <begin position="1228"/>
        <end position="1240"/>
    </location>
</feature>
<feature type="domain" description="Centromere protein J C-terminal" evidence="4">
    <location>
        <begin position="1441"/>
        <end position="1468"/>
    </location>
</feature>
<reference evidence="6" key="1">
    <citation type="journal article" date="2023" name="PLoS Negl. Trop. Dis.">
        <title>A genome sequence for Biomphalaria pfeifferi, the major vector snail for the human-infecting parasite Schistosoma mansoni.</title>
        <authorList>
            <person name="Bu L."/>
            <person name="Lu L."/>
            <person name="Laidemitt M.R."/>
            <person name="Zhang S.M."/>
            <person name="Mutuku M."/>
            <person name="Mkoji G."/>
            <person name="Steinauer M."/>
            <person name="Loker E.S."/>
        </authorList>
    </citation>
    <scope>NUCLEOTIDE SEQUENCE</scope>
    <source>
        <strain evidence="6">KasaAsao</strain>
    </source>
</reference>
<feature type="region of interest" description="Disordered" evidence="3">
    <location>
        <begin position="1280"/>
        <end position="1304"/>
    </location>
</feature>
<dbReference type="EMBL" id="JASAOG010000035">
    <property type="protein sequence ID" value="KAK0060605.1"/>
    <property type="molecule type" value="Genomic_DNA"/>
</dbReference>
<evidence type="ECO:0000313" key="7">
    <source>
        <dbReference type="Proteomes" id="UP001233172"/>
    </source>
</evidence>
<proteinExistence type="inferred from homology"/>
<feature type="region of interest" description="Disordered" evidence="3">
    <location>
        <begin position="1212"/>
        <end position="1268"/>
    </location>
</feature>
<dbReference type="Proteomes" id="UP001233172">
    <property type="component" value="Unassembled WGS sequence"/>
</dbReference>
<feature type="domain" description="Centromere protein J C-terminal" evidence="4">
    <location>
        <begin position="1521"/>
        <end position="1547"/>
    </location>
</feature>
<feature type="region of interest" description="Disordered" evidence="3">
    <location>
        <begin position="868"/>
        <end position="900"/>
    </location>
</feature>
<evidence type="ECO:0000313" key="6">
    <source>
        <dbReference type="EMBL" id="KAK0060605.1"/>
    </source>
</evidence>
<dbReference type="Gene3D" id="2.60.450.20">
    <property type="match status" value="1"/>
</dbReference>
<dbReference type="Pfam" id="PF07202">
    <property type="entry name" value="Tcp10_C"/>
    <property type="match status" value="4"/>
</dbReference>
<evidence type="ECO:0000256" key="2">
    <source>
        <dbReference type="SAM" id="Coils"/>
    </source>
</evidence>
<name>A0AAD8FDQ6_BIOPF</name>
<dbReference type="GO" id="GO:0015631">
    <property type="term" value="F:tubulin binding"/>
    <property type="evidence" value="ECO:0007669"/>
    <property type="project" value="TreeGrafter"/>
</dbReference>
<dbReference type="PANTHER" id="PTHR10331">
    <property type="entry name" value="T COMPLEX PROTEIN 10"/>
    <property type="match status" value="1"/>
</dbReference>
<keyword evidence="7" id="KW-1185">Reference proteome</keyword>
<comment type="similarity">
    <text evidence="1">Belongs to the TCP10 family.</text>
</comment>
<sequence length="1563" mass="174253">MNESGIDLNLPSNSYDLLEAHQANEQKRLLQRFKELRQWQQQQQEQLMLQQQQQLKAWQEEQNKVQTLIATQRGTSWSQVLRPNMGSHTSPVLTPPVKQQRITESTVTMMDSTDASLIQTAGVSEDSGMASMQDTLKSQGTLPKPVMYIDPSKIYNINDEDRYTSSELFSNPGSTEDQLDILKEDHNPQIPDWMSDTSENFVPLKLPPPRLMDNLRNNTLGSQLAGLDHLLSTVPAGILQQMLKFLPGKTRTESSILSTNEVELSASPTLPGPGQQSWARKLHFIQPEPPPKPAAQQILGSGPLPKDQTHSSQLSQKDAPKALKLSEATAIHKSEVDVAFIPRAFTFNDDDDGDEDDDCDPRRFSRITEENEEDLWNEAHDEVDYSENEYGEHNVTAEEVSKIKPDDRPIKGAGDTKSFEQLLEEKLKQEEGKDGEENITNLEITDRKKSFLKRGEGISRFKGPPKKVSKVKSGSKSAVASASLKLTEASKLKHNTLKPTVPPSEGEESIKKTSVGSRLKSFSKSTSSLPAVERKVVSLASKNAQLDGRLKSGNIQQNKNGYLPQDCPPNLDLIRNAASRKVEEQKLRNREAASTLHNPGMDHINQIRQTLLSNVGRSPSLESRSTHGDGDTTELDSLAEFELLEDAVDNISFCSNSSLIKKLLNNDKEGQKEAINRIKFKTEQTKSLERQEGNDSDEDTLREITNEDVDPTETENKNNSCQKGQGSLSVSKMSLDQLDLPDINRDLKTISNSSDLHSLGVIGESQSTALPQSPSKVMTRKIAPMTSRYNNATDTLSMLKALSLQAGILTSTAVTDSGNGLRSSLSSSQPNLSTGLLLDKASPDFRLIPPSSLESQSEQTLLKQVNPTFQPINPPQNQFLSTSNKELSNANPESKRSQICSVDLGDKTKAAGQKAYDSLRYGMIDTDDDDLSDYNHYEESEESEEESHLSGGDNDAQHLGKALEQQSDPAVKRFDDESSWVEDSCDDEQTCIKPLTTSTLTRSVPVPSTPPTSKLVSRLFPKLKPKPSAQEEKNQEVLQLASTQPVQSDGVQSRILREKLKELEVEIERFRSENANLDKLRREREEGLAKLKQEIDTFQKEKEMELKRLEDFKAEEMKKIKRERKLFDNYQSKIRSMPDKRDREEIEMLRNQLQELQDELKRKESRWNSNTARLKNRIAELELENGEVKEEIRILEKKRLEWMTSQSNAKVCQAQTNGKAGTGDFGKSVSPSPRSSTPTRETGRNKETSGQVAQTSSSKSSITSSTAVPSLFGNKKKLLVNSSSQSSSNSPAPSSEPKVQSAQVNMAADTMQTQKTSVPVMMDNTLPSCTHSSSMPGAHNYSGPSSGARSAAMIAMEKAVVDKGDVTAFKESRHPEGKVEKTYKTGAKEIHFPNGTVKEISADGQTIICRLANGDIRQIFPDHRVVYIFSEAEILQTTYSDGLETFEFKNGQTEKRYPDGTVEIIFPSKDVKYLFPDGGQEVILTNGTVMQYNTKGERTVEYPSGDREIHTAEFQASFFRREFPDGIIKTVYADGRHETRFPNGRVRLRDKSGTVIMDQIVYR</sequence>
<organism evidence="6 7">
    <name type="scientific">Biomphalaria pfeifferi</name>
    <name type="common">Bloodfluke planorb</name>
    <name type="synonym">Freshwater snail</name>
    <dbReference type="NCBI Taxonomy" id="112525"/>
    <lineage>
        <taxon>Eukaryota</taxon>
        <taxon>Metazoa</taxon>
        <taxon>Spiralia</taxon>
        <taxon>Lophotrochozoa</taxon>
        <taxon>Mollusca</taxon>
        <taxon>Gastropoda</taxon>
        <taxon>Heterobranchia</taxon>
        <taxon>Euthyneura</taxon>
        <taxon>Panpulmonata</taxon>
        <taxon>Hygrophila</taxon>
        <taxon>Lymnaeoidea</taxon>
        <taxon>Planorbidae</taxon>
        <taxon>Biomphalaria</taxon>
    </lineage>
</organism>
<dbReference type="InterPro" id="IPR058029">
    <property type="entry name" value="Tubulin-bd_CENPJ"/>
</dbReference>
<feature type="domain" description="CENPJ tubulin-binding region" evidence="5">
    <location>
        <begin position="405"/>
        <end position="462"/>
    </location>
</feature>
<dbReference type="Pfam" id="PF25779">
    <property type="entry name" value="Tubulin-bind_CPAP"/>
    <property type="match status" value="1"/>
</dbReference>
<feature type="compositionally biased region" description="Low complexity" evidence="3">
    <location>
        <begin position="1255"/>
        <end position="1266"/>
    </location>
</feature>
<accession>A0AAD8FDQ6</accession>
<keyword evidence="2" id="KW-0175">Coiled coil</keyword>
<feature type="compositionally biased region" description="Polar residues" evidence="3">
    <location>
        <begin position="717"/>
        <end position="727"/>
    </location>
</feature>
<feature type="domain" description="Centromere protein J C-terminal" evidence="4">
    <location>
        <begin position="1476"/>
        <end position="1510"/>
    </location>
</feature>